<sequence>MLIQLNQENKFFSYNLHKKYKKYAQINSDKTLIETNYQNNKISFKQNDYSRYITDLKVIKDVKLR</sequence>
<dbReference type="AlphaFoldDB" id="A0A366MA69"/>
<proteinExistence type="predicted"/>
<dbReference type="Proteomes" id="UP000253099">
    <property type="component" value="Unassembled WGS sequence"/>
</dbReference>
<reference evidence="1 2" key="1">
    <citation type="submission" date="2018-06" db="EMBL/GenBank/DDBJ databases">
        <title>Genomic insight into two independent archaeal endosymbiosis events.</title>
        <authorList>
            <person name="Lind A.E."/>
            <person name="Lewis W.H."/>
            <person name="Spang A."/>
            <person name="Guy L."/>
            <person name="Embley M.T."/>
            <person name="Ettema T.J.G."/>
        </authorList>
    </citation>
    <scope>NUCLEOTIDE SEQUENCE [LARGE SCALE GENOMIC DNA]</scope>
    <source>
        <strain evidence="1">NOE</strain>
    </source>
</reference>
<evidence type="ECO:0000313" key="1">
    <source>
        <dbReference type="EMBL" id="RBQ22620.1"/>
    </source>
</evidence>
<dbReference type="EMBL" id="NIZT01000057">
    <property type="protein sequence ID" value="RBQ22620.1"/>
    <property type="molecule type" value="Genomic_DNA"/>
</dbReference>
<evidence type="ECO:0000313" key="2">
    <source>
        <dbReference type="Proteomes" id="UP000253099"/>
    </source>
</evidence>
<name>A0A366MA69_9EURY</name>
<protein>
    <submittedName>
        <fullName evidence="1">Uncharacterized protein</fullName>
    </submittedName>
</protein>
<organism evidence="1 2">
    <name type="scientific">Candidatus Methanobinarius endosymbioticus</name>
    <dbReference type="NCBI Taxonomy" id="2006182"/>
    <lineage>
        <taxon>Archaea</taxon>
        <taxon>Methanobacteriati</taxon>
        <taxon>Methanobacteriota</taxon>
        <taxon>Methanomada group</taxon>
        <taxon>Methanobacteria</taxon>
        <taxon>Methanobacteriales</taxon>
        <taxon>Methanobacteriaceae</taxon>
        <taxon>Candidatus Methanobinarius</taxon>
    </lineage>
</organism>
<accession>A0A366MA69</accession>
<comment type="caution">
    <text evidence="1">The sequence shown here is derived from an EMBL/GenBank/DDBJ whole genome shotgun (WGS) entry which is preliminary data.</text>
</comment>
<gene>
    <name evidence="1" type="ORF">ALNOE001_16770</name>
</gene>
<keyword evidence="2" id="KW-1185">Reference proteome</keyword>